<evidence type="ECO:0000256" key="4">
    <source>
        <dbReference type="ARBA" id="ARBA00011819"/>
    </source>
</evidence>
<evidence type="ECO:0000256" key="3">
    <source>
        <dbReference type="ARBA" id="ARBA00009294"/>
    </source>
</evidence>
<dbReference type="PANTHER" id="PTHR12731:SF1">
    <property type="entry name" value="TRANSLOCON-ASSOCIATED PROTEIN SUBUNIT DELTA"/>
    <property type="match status" value="1"/>
</dbReference>
<keyword evidence="7" id="KW-0812">Transmembrane</keyword>
<keyword evidence="11" id="KW-1133">Transmembrane helix</keyword>
<evidence type="ECO:0000256" key="6">
    <source>
        <dbReference type="ARBA" id="ARBA00022499"/>
    </source>
</evidence>
<dbReference type="PANTHER" id="PTHR12731">
    <property type="entry name" value="TRANSLOCON-ASSOCIATED PROTEIN, DELTA SUBUNIT"/>
    <property type="match status" value="1"/>
</dbReference>
<feature type="chain" id="PRO_5029900553" description="Translocon-associated protein subunit delta" evidence="15">
    <location>
        <begin position="26"/>
        <end position="168"/>
    </location>
</feature>
<dbReference type="Pfam" id="PF05404">
    <property type="entry name" value="TRAP-delta"/>
    <property type="match status" value="1"/>
</dbReference>
<organism evidence="16 17">
    <name type="scientific">Bugula neritina</name>
    <name type="common">Brown bryozoan</name>
    <name type="synonym">Sertularia neritina</name>
    <dbReference type="NCBI Taxonomy" id="10212"/>
    <lineage>
        <taxon>Eukaryota</taxon>
        <taxon>Metazoa</taxon>
        <taxon>Spiralia</taxon>
        <taxon>Lophotrochozoa</taxon>
        <taxon>Bryozoa</taxon>
        <taxon>Gymnolaemata</taxon>
        <taxon>Cheilostomatida</taxon>
        <taxon>Flustrina</taxon>
        <taxon>Buguloidea</taxon>
        <taxon>Bugulidae</taxon>
        <taxon>Bugula</taxon>
    </lineage>
</organism>
<evidence type="ECO:0000313" key="16">
    <source>
        <dbReference type="EMBL" id="KAF6028518.1"/>
    </source>
</evidence>
<evidence type="ECO:0000256" key="11">
    <source>
        <dbReference type="ARBA" id="ARBA00022989"/>
    </source>
</evidence>
<dbReference type="AlphaFoldDB" id="A0A7J7JT15"/>
<evidence type="ECO:0000256" key="12">
    <source>
        <dbReference type="ARBA" id="ARBA00023136"/>
    </source>
</evidence>
<comment type="subcellular location">
    <subcellularLocation>
        <location evidence="2">Endoplasmic reticulum membrane</location>
        <topology evidence="2">Single-pass type I membrane protein</topology>
    </subcellularLocation>
</comment>
<comment type="function">
    <text evidence="1">TRAP proteins are part of a complex whose function is to bind calcium to the ER membrane and thereby regulate the retention of ER resident proteins.</text>
</comment>
<sequence>MNTYKMNSSLYSLALCAALISVIAASSVTSSSYTTSDDASSRRTLFISTFEFTGEQPRGTLYAVVGDKSLIAAKNPETKSFQVSWSEEHKLAGAGTYTVQLYSEEGHAALRKAKRDGQSAEDVKPLATLSIDHNGVYQGPWLSSETVASIAAVVLMYFAYTKKCSILA</sequence>
<keyword evidence="12" id="KW-0472">Membrane</keyword>
<feature type="signal peptide" evidence="15">
    <location>
        <begin position="1"/>
        <end position="25"/>
    </location>
</feature>
<dbReference type="GO" id="GO:0005789">
    <property type="term" value="C:endoplasmic reticulum membrane"/>
    <property type="evidence" value="ECO:0007669"/>
    <property type="project" value="UniProtKB-SubCell"/>
</dbReference>
<dbReference type="OrthoDB" id="10055808at2759"/>
<keyword evidence="8 15" id="KW-0732">Signal</keyword>
<dbReference type="Proteomes" id="UP000593567">
    <property type="component" value="Unassembled WGS sequence"/>
</dbReference>
<comment type="caution">
    <text evidence="16">The sequence shown here is derived from an EMBL/GenBank/DDBJ whole genome shotgun (WGS) entry which is preliminary data.</text>
</comment>
<keyword evidence="6" id="KW-1017">Isopeptide bond</keyword>
<evidence type="ECO:0000256" key="1">
    <source>
        <dbReference type="ARBA" id="ARBA00002838"/>
    </source>
</evidence>
<comment type="similarity">
    <text evidence="3">Belongs to the TRAP-delta family.</text>
</comment>
<accession>A0A7J7JT15</accession>
<keyword evidence="9" id="KW-0256">Endoplasmic reticulum</keyword>
<evidence type="ECO:0000256" key="9">
    <source>
        <dbReference type="ARBA" id="ARBA00022824"/>
    </source>
</evidence>
<evidence type="ECO:0000256" key="2">
    <source>
        <dbReference type="ARBA" id="ARBA00004115"/>
    </source>
</evidence>
<keyword evidence="17" id="KW-1185">Reference proteome</keyword>
<evidence type="ECO:0000256" key="15">
    <source>
        <dbReference type="SAM" id="SignalP"/>
    </source>
</evidence>
<proteinExistence type="inferred from homology"/>
<evidence type="ECO:0000256" key="8">
    <source>
        <dbReference type="ARBA" id="ARBA00022729"/>
    </source>
</evidence>
<keyword evidence="10" id="KW-0832">Ubl conjugation</keyword>
<dbReference type="EMBL" id="VXIV02001944">
    <property type="protein sequence ID" value="KAF6028518.1"/>
    <property type="molecule type" value="Genomic_DNA"/>
</dbReference>
<evidence type="ECO:0000256" key="5">
    <source>
        <dbReference type="ARBA" id="ARBA00014387"/>
    </source>
</evidence>
<dbReference type="InterPro" id="IPR008855">
    <property type="entry name" value="TRAP-delta"/>
</dbReference>
<protein>
    <recommendedName>
        <fullName evidence="5">Translocon-associated protein subunit delta</fullName>
    </recommendedName>
    <alternativeName>
        <fullName evidence="14">Signal sequence receptor subunit delta</fullName>
    </alternativeName>
</protein>
<evidence type="ECO:0000256" key="7">
    <source>
        <dbReference type="ARBA" id="ARBA00022692"/>
    </source>
</evidence>
<name>A0A7J7JT15_BUGNE</name>
<evidence type="ECO:0000256" key="10">
    <source>
        <dbReference type="ARBA" id="ARBA00022843"/>
    </source>
</evidence>
<evidence type="ECO:0000256" key="13">
    <source>
        <dbReference type="ARBA" id="ARBA00023157"/>
    </source>
</evidence>
<comment type="subunit">
    <text evidence="4">Heterotetramer of TRAP-alpha, TRAP-beta, TRAP-delta and TRAP-gamma.</text>
</comment>
<gene>
    <name evidence="16" type="ORF">EB796_013168</name>
</gene>
<reference evidence="16" key="1">
    <citation type="submission" date="2020-06" db="EMBL/GenBank/DDBJ databases">
        <title>Draft genome of Bugula neritina, a colonial animal packing powerful symbionts and potential medicines.</title>
        <authorList>
            <person name="Rayko M."/>
        </authorList>
    </citation>
    <scope>NUCLEOTIDE SEQUENCE [LARGE SCALE GENOMIC DNA]</scope>
    <source>
        <strain evidence="16">Kwan_BN1</strain>
    </source>
</reference>
<evidence type="ECO:0000313" key="17">
    <source>
        <dbReference type="Proteomes" id="UP000593567"/>
    </source>
</evidence>
<keyword evidence="13" id="KW-1015">Disulfide bond</keyword>
<evidence type="ECO:0000256" key="14">
    <source>
        <dbReference type="ARBA" id="ARBA00031791"/>
    </source>
</evidence>